<organism evidence="1 2">
    <name type="scientific">Brucella grignonensis</name>
    <dbReference type="NCBI Taxonomy" id="94627"/>
    <lineage>
        <taxon>Bacteria</taxon>
        <taxon>Pseudomonadati</taxon>
        <taxon>Pseudomonadota</taxon>
        <taxon>Alphaproteobacteria</taxon>
        <taxon>Hyphomicrobiales</taxon>
        <taxon>Brucellaceae</taxon>
        <taxon>Brucella/Ochrobactrum group</taxon>
        <taxon>Brucella</taxon>
    </lineage>
</organism>
<keyword evidence="2" id="KW-1185">Reference proteome</keyword>
<dbReference type="Proteomes" id="UP000216478">
    <property type="component" value="Unassembled WGS sequence"/>
</dbReference>
<proteinExistence type="predicted"/>
<reference evidence="1 2" key="1">
    <citation type="submission" date="2017-07" db="EMBL/GenBank/DDBJ databases">
        <title>Phylogenetic study on the rhizospheric bacterium Ochrobactrum sp. A44.</title>
        <authorList>
            <person name="Krzyzanowska D.M."/>
            <person name="Ossowicki A."/>
            <person name="Rajewska M."/>
            <person name="Maciag T."/>
            <person name="Kaczynski Z."/>
            <person name="Czerwicka M."/>
            <person name="Jafra S."/>
        </authorList>
    </citation>
    <scope>NUCLEOTIDE SEQUENCE [LARGE SCALE GENOMIC DNA]</scope>
    <source>
        <strain evidence="1 2">OgA9a</strain>
    </source>
</reference>
<accession>A0A256FQM1</accession>
<sequence>MVPRLTIVKLMIPAFLGLADTRTSKKGYWLAFRARFDLIGSDRRSKYLF</sequence>
<protein>
    <submittedName>
        <fullName evidence="1">Uncharacterized protein</fullName>
    </submittedName>
</protein>
<dbReference type="EMBL" id="NNRL01000148">
    <property type="protein sequence ID" value="OYR17058.1"/>
    <property type="molecule type" value="Genomic_DNA"/>
</dbReference>
<name>A0A256FQM1_9HYPH</name>
<evidence type="ECO:0000313" key="1">
    <source>
        <dbReference type="EMBL" id="OYR17058.1"/>
    </source>
</evidence>
<gene>
    <name evidence="1" type="ORF">CEV33_4184</name>
</gene>
<comment type="caution">
    <text evidence="1">The sequence shown here is derived from an EMBL/GenBank/DDBJ whole genome shotgun (WGS) entry which is preliminary data.</text>
</comment>
<evidence type="ECO:0000313" key="2">
    <source>
        <dbReference type="Proteomes" id="UP000216478"/>
    </source>
</evidence>
<dbReference type="AlphaFoldDB" id="A0A256FQM1"/>